<dbReference type="EMBL" id="CP069362">
    <property type="protein sequence ID" value="WGS65311.1"/>
    <property type="molecule type" value="Genomic_DNA"/>
</dbReference>
<dbReference type="Gene3D" id="3.40.109.10">
    <property type="entry name" value="NADH Oxidase"/>
    <property type="match status" value="1"/>
</dbReference>
<dbReference type="SUPFAM" id="SSF55469">
    <property type="entry name" value="FMN-dependent nitroreductase-like"/>
    <property type="match status" value="1"/>
</dbReference>
<proteinExistence type="predicted"/>
<evidence type="ECO:0000313" key="2">
    <source>
        <dbReference type="EMBL" id="WGS65311.1"/>
    </source>
</evidence>
<dbReference type="PANTHER" id="PTHR23026">
    <property type="entry name" value="NADPH NITROREDUCTASE"/>
    <property type="match status" value="1"/>
</dbReference>
<evidence type="ECO:0000313" key="3">
    <source>
        <dbReference type="Proteomes" id="UP001232493"/>
    </source>
</evidence>
<evidence type="ECO:0000259" key="1">
    <source>
        <dbReference type="Pfam" id="PF00881"/>
    </source>
</evidence>
<dbReference type="InterPro" id="IPR000415">
    <property type="entry name" value="Nitroreductase-like"/>
</dbReference>
<feature type="domain" description="Nitroreductase" evidence="1">
    <location>
        <begin position="156"/>
        <end position="239"/>
    </location>
</feature>
<dbReference type="InterPro" id="IPR029479">
    <property type="entry name" value="Nitroreductase"/>
</dbReference>
<accession>A0ABY8PRQ8</accession>
<gene>
    <name evidence="2" type="ORF">JRV97_01785</name>
</gene>
<organism evidence="2 3">
    <name type="scientific">Marinitoga aeolica</name>
    <dbReference type="NCBI Taxonomy" id="2809031"/>
    <lineage>
        <taxon>Bacteria</taxon>
        <taxon>Thermotogati</taxon>
        <taxon>Thermotogota</taxon>
        <taxon>Thermotogae</taxon>
        <taxon>Petrotogales</taxon>
        <taxon>Petrotogaceae</taxon>
        <taxon>Marinitoga</taxon>
    </lineage>
</organism>
<dbReference type="RefSeq" id="WP_280999687.1">
    <property type="nucleotide sequence ID" value="NZ_CP069362.1"/>
</dbReference>
<dbReference type="Pfam" id="PF00881">
    <property type="entry name" value="Nitroreductase"/>
    <property type="match status" value="2"/>
</dbReference>
<name>A0ABY8PRQ8_9BACT</name>
<reference evidence="2 3" key="1">
    <citation type="submission" date="2021-02" db="EMBL/GenBank/DDBJ databases">
        <title>Characterization of Marinitoga sp. nov. str. BP5-C20A.</title>
        <authorList>
            <person name="Erauso G."/>
            <person name="Postec A."/>
        </authorList>
    </citation>
    <scope>NUCLEOTIDE SEQUENCE [LARGE SCALE GENOMIC DNA]</scope>
    <source>
        <strain evidence="2 3">BP5-C20A</strain>
    </source>
</reference>
<sequence length="262" mass="30646">MKDYLGKYNLILFEKIDIPRKYKININHKKNEFFYKNLNKEFEIELDIHYSGNNDNNCIAMFIDPLGNIRRKFYSKETLLKEIEEFLYDLFDIDKNIYLRKAYRALSEKKIDNNLLDLLIYSAKLAPSCANKQPWNFIVVTEKDKLTKLKETLPGGNYWAKNSPAILAIFAKKDDDCNLSDNREYYLFDTGMAVANILIQATKFGLIAHPIAGFDPITAKKVLNISDEYTLITLIILGYYGDISSLKEKHLNKEHNYRNRKE</sequence>
<keyword evidence="3" id="KW-1185">Reference proteome</keyword>
<dbReference type="InterPro" id="IPR050627">
    <property type="entry name" value="Nitroreductase/BluB"/>
</dbReference>
<dbReference type="PANTHER" id="PTHR23026:SF100">
    <property type="entry name" value="NITROREDUCTASE"/>
    <property type="match status" value="1"/>
</dbReference>
<dbReference type="Proteomes" id="UP001232493">
    <property type="component" value="Chromosome"/>
</dbReference>
<protein>
    <submittedName>
        <fullName evidence="2">Nitroreductase family protein</fullName>
    </submittedName>
</protein>
<dbReference type="CDD" id="cd02138">
    <property type="entry name" value="TdsD-like"/>
    <property type="match status" value="1"/>
</dbReference>
<feature type="domain" description="Nitroreductase" evidence="1">
    <location>
        <begin position="100"/>
        <end position="151"/>
    </location>
</feature>